<sequence>MGSGLVMKFKISEAARSSRKEEWGKDSRENISSKRAEYSVTRPLRNHMLKQDKEQEVEQIVVSDTTCMFSVDYNPMLVDGFYFMSSLAATINSSGWLVGTTFNTLFGRTIIGAER</sequence>
<name>A0ACC4CAE0_POPAL</name>
<proteinExistence type="predicted"/>
<keyword evidence="2" id="KW-1185">Reference proteome</keyword>
<organism evidence="1 2">
    <name type="scientific">Populus alba</name>
    <name type="common">White poplar</name>
    <dbReference type="NCBI Taxonomy" id="43335"/>
    <lineage>
        <taxon>Eukaryota</taxon>
        <taxon>Viridiplantae</taxon>
        <taxon>Streptophyta</taxon>
        <taxon>Embryophyta</taxon>
        <taxon>Tracheophyta</taxon>
        <taxon>Spermatophyta</taxon>
        <taxon>Magnoliopsida</taxon>
        <taxon>eudicotyledons</taxon>
        <taxon>Gunneridae</taxon>
        <taxon>Pentapetalae</taxon>
        <taxon>rosids</taxon>
        <taxon>fabids</taxon>
        <taxon>Malpighiales</taxon>
        <taxon>Salicaceae</taxon>
        <taxon>Saliceae</taxon>
        <taxon>Populus</taxon>
    </lineage>
</organism>
<protein>
    <submittedName>
        <fullName evidence="1">Uncharacterized protein</fullName>
    </submittedName>
</protein>
<evidence type="ECO:0000313" key="2">
    <source>
        <dbReference type="Proteomes" id="UP000309997"/>
    </source>
</evidence>
<dbReference type="EMBL" id="RCHU02000005">
    <property type="protein sequence ID" value="KAL3592003.1"/>
    <property type="molecule type" value="Genomic_DNA"/>
</dbReference>
<reference evidence="1 2" key="1">
    <citation type="journal article" date="2024" name="Plant Biotechnol. J.">
        <title>Genome and CRISPR/Cas9 system of a widespread forest tree (Populus alba) in the world.</title>
        <authorList>
            <person name="Liu Y.J."/>
            <person name="Jiang P.F."/>
            <person name="Han X.M."/>
            <person name="Li X.Y."/>
            <person name="Wang H.M."/>
            <person name="Wang Y.J."/>
            <person name="Wang X.X."/>
            <person name="Zeng Q.Y."/>
        </authorList>
    </citation>
    <scope>NUCLEOTIDE SEQUENCE [LARGE SCALE GENOMIC DNA]</scope>
    <source>
        <strain evidence="2">cv. PAL-ZL1</strain>
    </source>
</reference>
<accession>A0ACC4CAE0</accession>
<gene>
    <name evidence="1" type="ORF">D5086_010643</name>
</gene>
<dbReference type="Proteomes" id="UP000309997">
    <property type="component" value="Unassembled WGS sequence"/>
</dbReference>
<comment type="caution">
    <text evidence="1">The sequence shown here is derived from an EMBL/GenBank/DDBJ whole genome shotgun (WGS) entry which is preliminary data.</text>
</comment>
<evidence type="ECO:0000313" key="1">
    <source>
        <dbReference type="EMBL" id="KAL3592003.1"/>
    </source>
</evidence>